<dbReference type="AlphaFoldDB" id="A0A8X6JCY5"/>
<dbReference type="EMBL" id="BMAV01027478">
    <property type="protein sequence ID" value="GFS59702.1"/>
    <property type="molecule type" value="Genomic_DNA"/>
</dbReference>
<evidence type="ECO:0000313" key="2">
    <source>
        <dbReference type="Proteomes" id="UP000886998"/>
    </source>
</evidence>
<name>A0A8X6JCY5_9ARAC</name>
<reference evidence="1" key="1">
    <citation type="submission" date="2020-08" db="EMBL/GenBank/DDBJ databases">
        <title>Multicomponent nature underlies the extraordinary mechanical properties of spider dragline silk.</title>
        <authorList>
            <person name="Kono N."/>
            <person name="Nakamura H."/>
            <person name="Mori M."/>
            <person name="Yoshida Y."/>
            <person name="Ohtoshi R."/>
            <person name="Malay A.D."/>
            <person name="Moran D.A.P."/>
            <person name="Tomita M."/>
            <person name="Numata K."/>
            <person name="Arakawa K."/>
        </authorList>
    </citation>
    <scope>NUCLEOTIDE SEQUENCE</scope>
</reference>
<keyword evidence="2" id="KW-1185">Reference proteome</keyword>
<dbReference type="Proteomes" id="UP000886998">
    <property type="component" value="Unassembled WGS sequence"/>
</dbReference>
<protein>
    <submittedName>
        <fullName evidence="1">Uncharacterized protein</fullName>
    </submittedName>
</protein>
<sequence>MAEKVDGTNQERRYTHSHPSKVSCKSQLVRCACTICHKATNFAVKVFPGRTRLALLQSRPQTLSEVVFRSLGRVFLGTLGVVGRWYMGQVMGGLCASIFRGIRLPAVCGNAGVLNFSPDFWKSVEFFRFLRKEG</sequence>
<gene>
    <name evidence="1" type="ORF">TNIN_258311</name>
</gene>
<comment type="caution">
    <text evidence="1">The sequence shown here is derived from an EMBL/GenBank/DDBJ whole genome shotgun (WGS) entry which is preliminary data.</text>
</comment>
<proteinExistence type="predicted"/>
<accession>A0A8X6JCY5</accession>
<organism evidence="1 2">
    <name type="scientific">Trichonephila inaurata madagascariensis</name>
    <dbReference type="NCBI Taxonomy" id="2747483"/>
    <lineage>
        <taxon>Eukaryota</taxon>
        <taxon>Metazoa</taxon>
        <taxon>Ecdysozoa</taxon>
        <taxon>Arthropoda</taxon>
        <taxon>Chelicerata</taxon>
        <taxon>Arachnida</taxon>
        <taxon>Araneae</taxon>
        <taxon>Araneomorphae</taxon>
        <taxon>Entelegynae</taxon>
        <taxon>Araneoidea</taxon>
        <taxon>Nephilidae</taxon>
        <taxon>Trichonephila</taxon>
        <taxon>Trichonephila inaurata</taxon>
    </lineage>
</organism>
<evidence type="ECO:0000313" key="1">
    <source>
        <dbReference type="EMBL" id="GFS59702.1"/>
    </source>
</evidence>